<keyword evidence="5" id="KW-0378">Hydrolase</keyword>
<dbReference type="PANTHER" id="PTHR13604:SF0">
    <property type="entry name" value="ABASIC SITE PROCESSING PROTEIN HMCES"/>
    <property type="match status" value="1"/>
</dbReference>
<gene>
    <name evidence="14" type="primary">LOC100377724</name>
</gene>
<feature type="compositionally biased region" description="Gly residues" evidence="12">
    <location>
        <begin position="33"/>
        <end position="58"/>
    </location>
</feature>
<evidence type="ECO:0000256" key="7">
    <source>
        <dbReference type="ARBA" id="ARBA00023125"/>
    </source>
</evidence>
<evidence type="ECO:0000313" key="14">
    <source>
        <dbReference type="RefSeq" id="XP_002734732.1"/>
    </source>
</evidence>
<evidence type="ECO:0000256" key="3">
    <source>
        <dbReference type="ARBA" id="ARBA00022670"/>
    </source>
</evidence>
<evidence type="ECO:0000256" key="6">
    <source>
        <dbReference type="ARBA" id="ARBA00023124"/>
    </source>
</evidence>
<sequence>MCGRTACTLEARDICNACSFRDGHGRRTRPQWRGGGGQGQGGGTGGGTGGGSSRGGDGSSTTGSKNSKDSGSDKGIHDGSSGGKQYVASYNIGPQTYTPILVSKAAVDGEKSCIDERVITPMKWGLVPSWHKSGSAGKFGYSTMNCRDDSLTQKAIFKRPFERGRRCVVLADGFYEWKKTKDGKKQPYFIYFPQETKMWETTEEKSEKNYDCDGNWIGQKLLTMAGIFDVVRPEKEGDEPLYTYSVITVQASPEISWLHDRMPAILDGEDAVRDWLDAGSIDKNQALSLIKSTGKIEWHPVSMVVNNVRNKEPECVVPVDLKKPKPESKMMAAWLSKGTKSDPQKSESPLKQSPQKPVKNALKSWIKTEQRTSPRKQKLKQDAEGSPSSKKIKTT</sequence>
<name>A0ABM0GPX8_SACKO</name>
<organism evidence="13 14">
    <name type="scientific">Saccoglossus kowalevskii</name>
    <name type="common">Acorn worm</name>
    <dbReference type="NCBI Taxonomy" id="10224"/>
    <lineage>
        <taxon>Eukaryota</taxon>
        <taxon>Metazoa</taxon>
        <taxon>Hemichordata</taxon>
        <taxon>Enteropneusta</taxon>
        <taxon>Harrimaniidae</taxon>
        <taxon>Saccoglossus</taxon>
    </lineage>
</organism>
<evidence type="ECO:0000256" key="8">
    <source>
        <dbReference type="ARBA" id="ARBA00023239"/>
    </source>
</evidence>
<dbReference type="InterPro" id="IPR003738">
    <property type="entry name" value="SRAP"/>
</dbReference>
<dbReference type="RefSeq" id="XP_002734732.1">
    <property type="nucleotide sequence ID" value="XM_002734686.2"/>
</dbReference>
<comment type="similarity">
    <text evidence="1">Belongs to the SOS response-associated peptidase family.</text>
</comment>
<feature type="region of interest" description="Disordered" evidence="12">
    <location>
        <begin position="25"/>
        <end position="81"/>
    </location>
</feature>
<evidence type="ECO:0000313" key="13">
    <source>
        <dbReference type="Proteomes" id="UP000694865"/>
    </source>
</evidence>
<keyword evidence="13" id="KW-1185">Reference proteome</keyword>
<keyword evidence="8" id="KW-0456">Lyase</keyword>
<dbReference type="GeneID" id="100377724"/>
<keyword evidence="3" id="KW-0645">Protease</keyword>
<evidence type="ECO:0000256" key="9">
    <source>
        <dbReference type="ARBA" id="ARBA00030390"/>
    </source>
</evidence>
<evidence type="ECO:0000256" key="4">
    <source>
        <dbReference type="ARBA" id="ARBA00022763"/>
    </source>
</evidence>
<evidence type="ECO:0000256" key="2">
    <source>
        <dbReference type="ARBA" id="ARBA00015888"/>
    </source>
</evidence>
<reference evidence="14" key="1">
    <citation type="submission" date="2025-08" db="UniProtKB">
        <authorList>
            <consortium name="RefSeq"/>
        </authorList>
    </citation>
    <scope>IDENTIFICATION</scope>
    <source>
        <tissue evidence="14">Testes</tissue>
    </source>
</reference>
<protein>
    <recommendedName>
        <fullName evidence="2">Abasic site processing protein HMCES</fullName>
    </recommendedName>
    <alternativeName>
        <fullName evidence="9">Embryonic stem cell-specific 5-hydroxymethylcytosine-binding protein</fullName>
    </alternativeName>
    <alternativeName>
        <fullName evidence="10">Peptidase HMCES</fullName>
    </alternativeName>
    <alternativeName>
        <fullName evidence="11">SRAP domain-containing protein 1</fullName>
    </alternativeName>
</protein>
<dbReference type="Proteomes" id="UP000694865">
    <property type="component" value="Unplaced"/>
</dbReference>
<dbReference type="InterPro" id="IPR036590">
    <property type="entry name" value="SRAP-like"/>
</dbReference>
<keyword evidence="4" id="KW-0227">DNA damage</keyword>
<dbReference type="SUPFAM" id="SSF143081">
    <property type="entry name" value="BB1717-like"/>
    <property type="match status" value="1"/>
</dbReference>
<dbReference type="Gene3D" id="3.90.1680.10">
    <property type="entry name" value="SOS response associated peptidase-like"/>
    <property type="match status" value="1"/>
</dbReference>
<evidence type="ECO:0000256" key="1">
    <source>
        <dbReference type="ARBA" id="ARBA00008136"/>
    </source>
</evidence>
<feature type="compositionally biased region" description="Basic and acidic residues" evidence="12">
    <location>
        <begin position="66"/>
        <end position="77"/>
    </location>
</feature>
<feature type="compositionally biased region" description="Polar residues" evidence="12">
    <location>
        <begin position="346"/>
        <end position="355"/>
    </location>
</feature>
<proteinExistence type="inferred from homology"/>
<evidence type="ECO:0000256" key="5">
    <source>
        <dbReference type="ARBA" id="ARBA00022801"/>
    </source>
</evidence>
<dbReference type="Pfam" id="PF02586">
    <property type="entry name" value="SRAP"/>
    <property type="match status" value="1"/>
</dbReference>
<dbReference type="PANTHER" id="PTHR13604">
    <property type="entry name" value="DC12-RELATED"/>
    <property type="match status" value="1"/>
</dbReference>
<evidence type="ECO:0000256" key="10">
    <source>
        <dbReference type="ARBA" id="ARBA00030898"/>
    </source>
</evidence>
<keyword evidence="7" id="KW-0238">DNA-binding</keyword>
<evidence type="ECO:0000256" key="12">
    <source>
        <dbReference type="SAM" id="MobiDB-lite"/>
    </source>
</evidence>
<feature type="region of interest" description="Disordered" evidence="12">
    <location>
        <begin position="321"/>
        <end position="395"/>
    </location>
</feature>
<keyword evidence="6" id="KW-0190">Covalent protein-DNA linkage</keyword>
<accession>A0ABM0GPX8</accession>
<evidence type="ECO:0000256" key="11">
    <source>
        <dbReference type="ARBA" id="ARBA00031130"/>
    </source>
</evidence>